<organism evidence="1 2">
    <name type="scientific">Thiomicrorhabdus xiamenensis</name>
    <dbReference type="NCBI Taxonomy" id="2739063"/>
    <lineage>
        <taxon>Bacteria</taxon>
        <taxon>Pseudomonadati</taxon>
        <taxon>Pseudomonadota</taxon>
        <taxon>Gammaproteobacteria</taxon>
        <taxon>Thiotrichales</taxon>
        <taxon>Piscirickettsiaceae</taxon>
        <taxon>Thiomicrorhabdus</taxon>
    </lineage>
</organism>
<evidence type="ECO:0008006" key="3">
    <source>
        <dbReference type="Google" id="ProtNLM"/>
    </source>
</evidence>
<reference evidence="1 2" key="1">
    <citation type="submission" date="2020-05" db="EMBL/GenBank/DDBJ databases">
        <title>Thiomicrorhabdus sediminis sp.nov. and Thiomicrorhabdus xiamenensis sp.nov., novel sulfur-oxidizing bacteria isolated from coastal sediment.</title>
        <authorList>
            <person name="Liu X."/>
        </authorList>
    </citation>
    <scope>NUCLEOTIDE SEQUENCE [LARGE SCALE GENOMIC DNA]</scope>
    <source>
        <strain evidence="1 2">G2</strain>
    </source>
</reference>
<keyword evidence="2" id="KW-1185">Reference proteome</keyword>
<dbReference type="RefSeq" id="WP_173286465.1">
    <property type="nucleotide sequence ID" value="NZ_CP054020.1"/>
</dbReference>
<dbReference type="EMBL" id="CP054020">
    <property type="protein sequence ID" value="QKI90056.1"/>
    <property type="molecule type" value="Genomic_DNA"/>
</dbReference>
<dbReference type="AlphaFoldDB" id="A0A7D4P5Q3"/>
<dbReference type="Proteomes" id="UP000504724">
    <property type="component" value="Chromosome"/>
</dbReference>
<name>A0A7D4P5Q3_9GAMM</name>
<proteinExistence type="predicted"/>
<accession>A0A7D4P5Q3</accession>
<sequence length="131" mass="14855">MRNQIDKNALINICDRFLDVSENYLGLSMKRLADELGYKNQSTLTKVRNRKGFIGPDKLQLFGSLTNNKGEHPNIHFIITGEEPVLIKGEKEIERSEMVSKEGDEINLLSKRLVEKVGSQKAKELLSIILT</sequence>
<evidence type="ECO:0000313" key="2">
    <source>
        <dbReference type="Proteomes" id="UP000504724"/>
    </source>
</evidence>
<gene>
    <name evidence="1" type="ORF">HQN79_10950</name>
</gene>
<evidence type="ECO:0000313" key="1">
    <source>
        <dbReference type="EMBL" id="QKI90056.1"/>
    </source>
</evidence>
<protein>
    <recommendedName>
        <fullName evidence="3">Bacteriophage CI repressor helix-turn-helix domain-containing protein</fullName>
    </recommendedName>
</protein>
<dbReference type="KEGG" id="txa:HQN79_10950"/>